<feature type="region of interest" description="Disordered" evidence="2">
    <location>
        <begin position="36"/>
        <end position="70"/>
    </location>
</feature>
<evidence type="ECO:0000256" key="3">
    <source>
        <dbReference type="SAM" id="Phobius"/>
    </source>
</evidence>
<feature type="transmembrane region" description="Helical" evidence="3">
    <location>
        <begin position="143"/>
        <end position="161"/>
    </location>
</feature>
<feature type="transmembrane region" description="Helical" evidence="3">
    <location>
        <begin position="468"/>
        <end position="489"/>
    </location>
</feature>
<keyword evidence="5" id="KW-1185">Reference proteome</keyword>
<feature type="transmembrane region" description="Helical" evidence="3">
    <location>
        <begin position="495"/>
        <end position="517"/>
    </location>
</feature>
<comment type="caution">
    <text evidence="4">The sequence shown here is derived from an EMBL/GenBank/DDBJ whole genome shotgun (WGS) entry which is preliminary data.</text>
</comment>
<feature type="transmembrane region" description="Helical" evidence="3">
    <location>
        <begin position="330"/>
        <end position="349"/>
    </location>
</feature>
<dbReference type="PANTHER" id="PTHR38434:SF1">
    <property type="entry name" value="BLL2549 PROTEIN"/>
    <property type="match status" value="1"/>
</dbReference>
<keyword evidence="1" id="KW-0175">Coiled coil</keyword>
<keyword evidence="3" id="KW-1133">Transmembrane helix</keyword>
<evidence type="ECO:0000256" key="2">
    <source>
        <dbReference type="SAM" id="MobiDB-lite"/>
    </source>
</evidence>
<feature type="transmembrane region" description="Helical" evidence="3">
    <location>
        <begin position="409"/>
        <end position="430"/>
    </location>
</feature>
<keyword evidence="3" id="KW-0812">Transmembrane</keyword>
<keyword evidence="3" id="KW-0472">Membrane</keyword>
<evidence type="ECO:0000313" key="5">
    <source>
        <dbReference type="Proteomes" id="UP000298058"/>
    </source>
</evidence>
<reference evidence="4" key="1">
    <citation type="journal article" date="2019" name="PLoS Negl. Trop. Dis.">
        <title>Revisiting the worldwide diversity of Leptospira species in the environment.</title>
        <authorList>
            <person name="Vincent A.T."/>
            <person name="Schiettekatte O."/>
            <person name="Bourhy P."/>
            <person name="Veyrier F.J."/>
            <person name="Picardeau M."/>
        </authorList>
    </citation>
    <scope>NUCLEOTIDE SEQUENCE [LARGE SCALE GENOMIC DNA]</scope>
    <source>
        <strain evidence="4">201300427</strain>
    </source>
</reference>
<dbReference type="AlphaFoldDB" id="A0A4R9LVC9"/>
<accession>A0A4R9LVC9</accession>
<feature type="transmembrane region" description="Helical" evidence="3">
    <location>
        <begin position="217"/>
        <end position="236"/>
    </location>
</feature>
<dbReference type="Pfam" id="PF10101">
    <property type="entry name" value="DUF2339"/>
    <property type="match status" value="1"/>
</dbReference>
<feature type="transmembrane region" description="Helical" evidence="3">
    <location>
        <begin position="86"/>
        <end position="106"/>
    </location>
</feature>
<proteinExistence type="predicted"/>
<feature type="transmembrane region" description="Helical" evidence="3">
    <location>
        <begin position="361"/>
        <end position="379"/>
    </location>
</feature>
<feature type="transmembrane region" description="Helical" evidence="3">
    <location>
        <begin position="267"/>
        <end position="285"/>
    </location>
</feature>
<feature type="transmembrane region" description="Helical" evidence="3">
    <location>
        <begin position="524"/>
        <end position="540"/>
    </location>
</feature>
<gene>
    <name evidence="4" type="ORF">EHS15_12035</name>
</gene>
<feature type="transmembrane region" description="Helical" evidence="3">
    <location>
        <begin position="385"/>
        <end position="402"/>
    </location>
</feature>
<feature type="transmembrane region" description="Helical" evidence="3">
    <location>
        <begin position="436"/>
        <end position="456"/>
    </location>
</feature>
<evidence type="ECO:0000256" key="1">
    <source>
        <dbReference type="SAM" id="Coils"/>
    </source>
</evidence>
<feature type="transmembrane region" description="Helical" evidence="3">
    <location>
        <begin position="118"/>
        <end position="136"/>
    </location>
</feature>
<protein>
    <submittedName>
        <fullName evidence="4">DUF2339 domain-containing protein</fullName>
    </submittedName>
</protein>
<feature type="coiled-coil region" evidence="1">
    <location>
        <begin position="1"/>
        <end position="35"/>
    </location>
</feature>
<feature type="transmembrane region" description="Helical" evidence="3">
    <location>
        <begin position="546"/>
        <end position="567"/>
    </location>
</feature>
<dbReference type="OrthoDB" id="342768at2"/>
<dbReference type="EMBL" id="RQHW01000047">
    <property type="protein sequence ID" value="TGN18140.1"/>
    <property type="molecule type" value="Genomic_DNA"/>
</dbReference>
<feature type="transmembrane region" description="Helical" evidence="3">
    <location>
        <begin position="195"/>
        <end position="211"/>
    </location>
</feature>
<dbReference type="PANTHER" id="PTHR38434">
    <property type="entry name" value="BLL2549 PROTEIN"/>
    <property type="match status" value="1"/>
</dbReference>
<feature type="transmembrane region" description="Helical" evidence="3">
    <location>
        <begin position="297"/>
        <end position="324"/>
    </location>
</feature>
<feature type="transmembrane region" description="Helical" evidence="3">
    <location>
        <begin position="243"/>
        <end position="261"/>
    </location>
</feature>
<evidence type="ECO:0000313" key="4">
    <source>
        <dbReference type="EMBL" id="TGN18140.1"/>
    </source>
</evidence>
<feature type="transmembrane region" description="Helical" evidence="3">
    <location>
        <begin position="167"/>
        <end position="188"/>
    </location>
</feature>
<dbReference type="Proteomes" id="UP000298058">
    <property type="component" value="Unassembled WGS sequence"/>
</dbReference>
<name>A0A4R9LVC9_9LEPT</name>
<sequence length="575" mass="64380">MANQDEQVQSLLQRIYSLEKELANLKSEAQSLRLVQNKQESAVPQTKTKEPEKTTALTPAAAYSQEKTPSSSSKRIDWESILGENLFIKIGLVSMLLAAIWFLKLAFEKYWINESVRIWLGILTGAIVTIQGIRYLKPWPKIGPSLIGTGSSLFFASYYLGYFLYDLYSLEACFVGLFIHSLTIIALSSFFKNEVVFGFGALGAFLVPVLLSTGENSYQFLFTYLLFWNFIFLLISSHTRWRIAPLVLLIGDHLVFSGWALEKLEVSGWGFPILFQLGTFLIFLYRESLLLPKEKGLAGVLSAITTGLALLFTFLQGIWISSIFFPKFQAAFVLGIVIVYYVFLLASLAKTKETKPLLDSVYGVLALGGTPFILTSIFLGLEGYALRFTLIAFAAFLSLTGARFKSEILYALGIPFWILGIISLVAKQFIFDDALFLLNGRFALFLVSSLLIFASYRIGKGVKDIPDIYLWGSFPVLLLGSFIDVYYNVSPEYHSLGYTSFLAFYGVIFTVVSFIMPVPFARKVGLFCLGIVILKLYIYDFWNMGILARIIAGFALGGALFLTGILYNRSKRKTT</sequence>
<dbReference type="RefSeq" id="WP_135760827.1">
    <property type="nucleotide sequence ID" value="NZ_RQHW01000047.1"/>
</dbReference>
<dbReference type="InterPro" id="IPR019286">
    <property type="entry name" value="DUF2339_TM"/>
</dbReference>
<organism evidence="4 5">
    <name type="scientific">Leptospira idonii</name>
    <dbReference type="NCBI Taxonomy" id="1193500"/>
    <lineage>
        <taxon>Bacteria</taxon>
        <taxon>Pseudomonadati</taxon>
        <taxon>Spirochaetota</taxon>
        <taxon>Spirochaetia</taxon>
        <taxon>Leptospirales</taxon>
        <taxon>Leptospiraceae</taxon>
        <taxon>Leptospira</taxon>
    </lineage>
</organism>